<evidence type="ECO:0000256" key="1">
    <source>
        <dbReference type="SAM" id="Phobius"/>
    </source>
</evidence>
<protein>
    <submittedName>
        <fullName evidence="2">Uncharacterized protein</fullName>
    </submittedName>
</protein>
<dbReference type="EMBL" id="JACDUR010000005">
    <property type="protein sequence ID" value="MBA2893470.1"/>
    <property type="molecule type" value="Genomic_DNA"/>
</dbReference>
<name>A0A7W0HRZ5_9ACTN</name>
<feature type="transmembrane region" description="Helical" evidence="1">
    <location>
        <begin position="72"/>
        <end position="90"/>
    </location>
</feature>
<dbReference type="Proteomes" id="UP000530928">
    <property type="component" value="Unassembled WGS sequence"/>
</dbReference>
<comment type="caution">
    <text evidence="2">The sequence shown here is derived from an EMBL/GenBank/DDBJ whole genome shotgun (WGS) entry which is preliminary data.</text>
</comment>
<feature type="transmembrane region" description="Helical" evidence="1">
    <location>
        <begin position="96"/>
        <end position="116"/>
    </location>
</feature>
<dbReference type="RefSeq" id="WP_181612282.1">
    <property type="nucleotide sequence ID" value="NZ_BAABAM010000017.1"/>
</dbReference>
<keyword evidence="1" id="KW-1133">Transmembrane helix</keyword>
<reference evidence="2 3" key="1">
    <citation type="submission" date="2020-07" db="EMBL/GenBank/DDBJ databases">
        <title>Genomic Encyclopedia of Type Strains, Phase IV (KMG-IV): sequencing the most valuable type-strain genomes for metagenomic binning, comparative biology and taxonomic classification.</title>
        <authorList>
            <person name="Goeker M."/>
        </authorList>
    </citation>
    <scope>NUCLEOTIDE SEQUENCE [LARGE SCALE GENOMIC DNA]</scope>
    <source>
        <strain evidence="2 3">DSM 45533</strain>
    </source>
</reference>
<keyword evidence="1" id="KW-0472">Membrane</keyword>
<evidence type="ECO:0000313" key="2">
    <source>
        <dbReference type="EMBL" id="MBA2893470.1"/>
    </source>
</evidence>
<dbReference type="AlphaFoldDB" id="A0A7W0HRZ5"/>
<evidence type="ECO:0000313" key="3">
    <source>
        <dbReference type="Proteomes" id="UP000530928"/>
    </source>
</evidence>
<feature type="transmembrane region" description="Helical" evidence="1">
    <location>
        <begin position="128"/>
        <end position="147"/>
    </location>
</feature>
<feature type="transmembrane region" description="Helical" evidence="1">
    <location>
        <begin position="38"/>
        <end position="60"/>
    </location>
</feature>
<keyword evidence="3" id="KW-1185">Reference proteome</keyword>
<keyword evidence="1" id="KW-0812">Transmembrane</keyword>
<organism evidence="2 3">
    <name type="scientific">Nonomuraea soli</name>
    <dbReference type="NCBI Taxonomy" id="1032476"/>
    <lineage>
        <taxon>Bacteria</taxon>
        <taxon>Bacillati</taxon>
        <taxon>Actinomycetota</taxon>
        <taxon>Actinomycetes</taxon>
        <taxon>Streptosporangiales</taxon>
        <taxon>Streptosporangiaceae</taxon>
        <taxon>Nonomuraea</taxon>
    </lineage>
</organism>
<gene>
    <name evidence="2" type="ORF">HNR30_004831</name>
</gene>
<proteinExistence type="predicted"/>
<accession>A0A7W0HRZ5</accession>
<sequence length="149" mass="15290">MRVRLARAAGILALFGVLWWLASRLTWSAIGCETYGCLPYSLGAQVVLGVTLVAAAAVALDAFAVRPGGWSAVVAAIALLLVRAAGVVLPGSPRPLVELIGTSVAFAAAGAVGAFVTARQVRPIWRVLAMLAVVALPPMVFATAASLQR</sequence>